<gene>
    <name evidence="5" type="ORF">BGO89_02000</name>
</gene>
<dbReference type="InterPro" id="IPR036179">
    <property type="entry name" value="Ig-like_dom_sf"/>
</dbReference>
<evidence type="ECO:0000259" key="4">
    <source>
        <dbReference type="PROSITE" id="PS50835"/>
    </source>
</evidence>
<dbReference type="InterPro" id="IPR050958">
    <property type="entry name" value="Cell_Adh-Cytoskel_Orgn"/>
</dbReference>
<dbReference type="PROSITE" id="PS50835">
    <property type="entry name" value="IG_LIKE"/>
    <property type="match status" value="4"/>
</dbReference>
<evidence type="ECO:0000256" key="3">
    <source>
        <dbReference type="SAM" id="SignalP"/>
    </source>
</evidence>
<accession>A0A1M3L277</accession>
<dbReference type="InterPro" id="IPR007110">
    <property type="entry name" value="Ig-like_dom"/>
</dbReference>
<keyword evidence="2" id="KW-1015">Disulfide bond</keyword>
<dbReference type="Gene3D" id="2.60.40.10">
    <property type="entry name" value="Immunoglobulins"/>
    <property type="match status" value="5"/>
</dbReference>
<evidence type="ECO:0000313" key="6">
    <source>
        <dbReference type="Proteomes" id="UP000184233"/>
    </source>
</evidence>
<dbReference type="InterPro" id="IPR003599">
    <property type="entry name" value="Ig_sub"/>
</dbReference>
<proteinExistence type="predicted"/>
<keyword evidence="1 3" id="KW-0732">Signal</keyword>
<dbReference type="SUPFAM" id="SSF48726">
    <property type="entry name" value="Immunoglobulin"/>
    <property type="match status" value="5"/>
</dbReference>
<dbReference type="GO" id="GO:0005886">
    <property type="term" value="C:plasma membrane"/>
    <property type="evidence" value="ECO:0007669"/>
    <property type="project" value="TreeGrafter"/>
</dbReference>
<feature type="chain" id="PRO_5012363795" description="Ig-like domain-containing protein" evidence="3">
    <location>
        <begin position="22"/>
        <end position="1343"/>
    </location>
</feature>
<dbReference type="GO" id="GO:0007156">
    <property type="term" value="P:homophilic cell adhesion via plasma membrane adhesion molecules"/>
    <property type="evidence" value="ECO:0007669"/>
    <property type="project" value="TreeGrafter"/>
</dbReference>
<dbReference type="PANTHER" id="PTHR45080:SF8">
    <property type="entry name" value="IG-LIKE DOMAIN-CONTAINING PROTEIN"/>
    <property type="match status" value="1"/>
</dbReference>
<evidence type="ECO:0000256" key="1">
    <source>
        <dbReference type="ARBA" id="ARBA00022729"/>
    </source>
</evidence>
<sequence length="1343" mass="141826">MTLRLLIGLSVLLAGMPLLNAQTNPTPFDLSTGNYSFTTWNSSQAAGTFPPSMVFHTLPILDAQADQASNGDWLCPYSNTAATRIRGEGANGISFVNTGSTPTNGCNCSFVGAAVLALNTTGRANVKVSFVSQRLGSAQPRVYAIRLQYRLGSSAAWTNALTNDGAFVEYLSTTGTAQTIATTLPASLENQPLVQLRWVYAHIPVALTGARPQLRLDDISVTSTSILTGAPTALAVTSVTPTSPSRNIPFGILIRSVDGTGAPKNVTAATTVTVSLNTGMGALSGTLTGTIPAGSSYVAFSNVSYNTSEAGVSVHAAATAGMALTAVNSAAFTVQDGATYAAVTGFVNAAYVNTPMNPFKVTAWRANNTIDANYTANVTITKVSGPGNVTLTSTVAPFLGVATFDNISVDQTGTYVLRVDAPGLPSITLPALTVAATPQLVTNTVPQYIHSRTASGACNSSVGAFPIPVFASVTFTNLQPGTVYRYNTGLGTDHLLTSTGGGFNLHYNGNTNTYSYLNGKSLNNDGEYSVFSTKAGETSKTIWVNLIASTNDAFQEGNTIYWRISLGDQLGRLINRYELAQSSQVIRLGSASNQATGIVDVQSQLAPKNYVFLYDNTAGTGRPLSIALVQDDGATITGAETFYRNIDNVHTAWATFIPNNSAVRRIEERDYRDNSIVYAVTSDDGIWNGVSTVNATGGFNNPIFLETPKIVLTQPMAGDSLCALSSKTIAFTARGMNNVRIEFSRSNGLSYELVDVVPASQGTYTWTVPGIEFSPDCRIRITGVERPDISAVSGRFVVIAPLSISQQPESRNMCLGDDHTLIVLTSGSVRYYQWYKDGQPLANSNTPIFSIQDVQYLSSGRYWCKVVGFATCGDVVSDTADIRVVRPTTIINQSLAVPAQIGANALLTVEGEAPNEFSYQWYRGDLALSDDGHFFGTMSSRLEIRDVRQQDIGTDYYCVVTGTCGTATSRKIRIFTTGVYAEAIASTVAACIGQSVNVDALAYANPVGAALDIRWYRNGQPLSEGVKYSGTRTQHLQIFNVTTADAGMYEIRAALADAPVQYASAMIDVVISGVPVITQGPANTTICEGDQLTLNVEATVPAQGGAEYQWSMNGTPLPNATSKTLTIDNMTAARAGSYTVTVSTPCGLATSENAVVVVNAPHSFTQQPPATLSVNAGESLTITVAVTGTGTPQYQWFKDGTAITGEVAPTYMKASVTTSDAGRYWCRVLGDCGEKFSDTTTVTILPAVSVDEDVLAGGTIVGTLVPNPVGTSAILPIDLPTQGHVTVRLVDMAGQVVSTIADAMMLPGKHALTIDASRFPSGAYLLDITIGGDRTVRTVSIIK</sequence>
<dbReference type="InterPro" id="IPR013783">
    <property type="entry name" value="Ig-like_fold"/>
</dbReference>
<feature type="domain" description="Ig-like" evidence="4">
    <location>
        <begin position="1161"/>
        <end position="1243"/>
    </location>
</feature>
<dbReference type="Proteomes" id="UP000184233">
    <property type="component" value="Unassembled WGS sequence"/>
</dbReference>
<dbReference type="InterPro" id="IPR026444">
    <property type="entry name" value="Secre_tail"/>
</dbReference>
<dbReference type="NCBIfam" id="TIGR04183">
    <property type="entry name" value="Por_Secre_tail"/>
    <property type="match status" value="1"/>
</dbReference>
<feature type="domain" description="Ig-like" evidence="4">
    <location>
        <begin position="1075"/>
        <end position="1156"/>
    </location>
</feature>
<protein>
    <recommendedName>
        <fullName evidence="4">Ig-like domain-containing protein</fullName>
    </recommendedName>
</protein>
<name>A0A1M3L277_9BACT</name>
<feature type="signal peptide" evidence="3">
    <location>
        <begin position="1"/>
        <end position="21"/>
    </location>
</feature>
<dbReference type="SMART" id="SM00409">
    <property type="entry name" value="IG"/>
    <property type="match status" value="5"/>
</dbReference>
<dbReference type="Pfam" id="PF13927">
    <property type="entry name" value="Ig_3"/>
    <property type="match status" value="2"/>
</dbReference>
<reference evidence="5 6" key="1">
    <citation type="submission" date="2016-09" db="EMBL/GenBank/DDBJ databases">
        <title>Genome-resolved meta-omics ties microbial dynamics to process performance in biotechnology for thiocyanate degradation.</title>
        <authorList>
            <person name="Kantor R.S."/>
            <person name="Huddy R.J."/>
            <person name="Iyer R."/>
            <person name="Thomas B.C."/>
            <person name="Brown C.T."/>
            <person name="Anantharaman K."/>
            <person name="Tringe S."/>
            <person name="Hettich R.L."/>
            <person name="Harrison S.T."/>
            <person name="Banfield J.F."/>
        </authorList>
    </citation>
    <scope>NUCLEOTIDE SEQUENCE [LARGE SCALE GENOMIC DNA]</scope>
    <source>
        <strain evidence="5">59-99</strain>
    </source>
</reference>
<dbReference type="STRING" id="1895771.BGO89_02000"/>
<dbReference type="PANTHER" id="PTHR45080">
    <property type="entry name" value="CONTACTIN 5"/>
    <property type="match status" value="1"/>
</dbReference>
<feature type="domain" description="Ig-like" evidence="4">
    <location>
        <begin position="787"/>
        <end position="866"/>
    </location>
</feature>
<evidence type="ECO:0000256" key="2">
    <source>
        <dbReference type="ARBA" id="ARBA00023157"/>
    </source>
</evidence>
<comment type="caution">
    <text evidence="5">The sequence shown here is derived from an EMBL/GenBank/DDBJ whole genome shotgun (WGS) entry which is preliminary data.</text>
</comment>
<organism evidence="5 6">
    <name type="scientific">Candidatus Kapaibacterium thiocyanatum</name>
    <dbReference type="NCBI Taxonomy" id="1895771"/>
    <lineage>
        <taxon>Bacteria</taxon>
        <taxon>Pseudomonadati</taxon>
        <taxon>Candidatus Kapaibacteriota</taxon>
        <taxon>Candidatus Kapaibacteriia</taxon>
        <taxon>Candidatus Kapaibacteriales</taxon>
        <taxon>Candidatus Kapaibacteriaceae</taxon>
        <taxon>Candidatus Kapaibacterium</taxon>
    </lineage>
</organism>
<dbReference type="SMART" id="SM00408">
    <property type="entry name" value="IGc2"/>
    <property type="match status" value="4"/>
</dbReference>
<dbReference type="InterPro" id="IPR003598">
    <property type="entry name" value="Ig_sub2"/>
</dbReference>
<feature type="domain" description="Ig-like" evidence="4">
    <location>
        <begin position="887"/>
        <end position="973"/>
    </location>
</feature>
<dbReference type="Pfam" id="PF07679">
    <property type="entry name" value="I-set"/>
    <property type="match status" value="1"/>
</dbReference>
<evidence type="ECO:0000313" key="5">
    <source>
        <dbReference type="EMBL" id="OJX59216.1"/>
    </source>
</evidence>
<dbReference type="EMBL" id="MKVH01000013">
    <property type="protein sequence ID" value="OJX59216.1"/>
    <property type="molecule type" value="Genomic_DNA"/>
</dbReference>
<dbReference type="InterPro" id="IPR013098">
    <property type="entry name" value="Ig_I-set"/>
</dbReference>